<dbReference type="EMBL" id="SNSC02000004">
    <property type="protein sequence ID" value="TID25124.1"/>
    <property type="molecule type" value="Genomic_DNA"/>
</dbReference>
<dbReference type="STRING" id="86259.A0A4Z1PR53"/>
<evidence type="ECO:0000259" key="2">
    <source>
        <dbReference type="Pfam" id="PF00561"/>
    </source>
</evidence>
<feature type="domain" description="AB hydrolase-1" evidence="2">
    <location>
        <begin position="30"/>
        <end position="271"/>
    </location>
</feature>
<sequence length="303" mass="34289">MATIYTPTQSVKTFDGTIIRYIQAGPPTGPVIILIPGWTQTATQFQKQIAYFSKKYNVISYDHRGQGESDKPESGYQIARFAADLNDLLRHLDLKDVTLLGHSMGCSVIWAYWSLVFNSQERIQNLVLVDQSACMTADPSWSAEEAMAVAAVFKVEVLQQMTAGLRGPDALTMFTRLLRSFFTPGIEEEDFQYMLQQNLKMSFENAATLLADHAEHDWTGVLPTIYVPTLVIGAEASVFGMRYIAEQIPGAELRIFSKEEKGNHFMFWENPELFNHVVADFLERLQEWRELIGPNLSFDDGQQ</sequence>
<dbReference type="PANTHER" id="PTHR43798">
    <property type="entry name" value="MONOACYLGLYCEROL LIPASE"/>
    <property type="match status" value="1"/>
</dbReference>
<comment type="caution">
    <text evidence="3">The sequence shown here is derived from an EMBL/GenBank/DDBJ whole genome shotgun (WGS) entry which is preliminary data.</text>
</comment>
<dbReference type="AlphaFoldDB" id="A0A4Z1PR53"/>
<reference evidence="3 4" key="1">
    <citation type="submission" date="2019-04" db="EMBL/GenBank/DDBJ databases">
        <title>High contiguity whole genome sequence and gene annotation resource for two Venturia nashicola isolates.</title>
        <authorList>
            <person name="Prokchorchik M."/>
            <person name="Won K."/>
            <person name="Lee Y."/>
            <person name="Choi E.D."/>
            <person name="Segonzac C."/>
            <person name="Sohn K.H."/>
        </authorList>
    </citation>
    <scope>NUCLEOTIDE SEQUENCE [LARGE SCALE GENOMIC DNA]</scope>
    <source>
        <strain evidence="3 4">PRI2</strain>
    </source>
</reference>
<evidence type="ECO:0000313" key="4">
    <source>
        <dbReference type="Proteomes" id="UP000298493"/>
    </source>
</evidence>
<protein>
    <submittedName>
        <fullName evidence="3">Secreted hydrolase</fullName>
    </submittedName>
</protein>
<dbReference type="GO" id="GO:0016020">
    <property type="term" value="C:membrane"/>
    <property type="evidence" value="ECO:0007669"/>
    <property type="project" value="TreeGrafter"/>
</dbReference>
<gene>
    <name evidence="3" type="ORF">E6O75_ATG04329</name>
</gene>
<organism evidence="3 4">
    <name type="scientific">Venturia nashicola</name>
    <dbReference type="NCBI Taxonomy" id="86259"/>
    <lineage>
        <taxon>Eukaryota</taxon>
        <taxon>Fungi</taxon>
        <taxon>Dikarya</taxon>
        <taxon>Ascomycota</taxon>
        <taxon>Pezizomycotina</taxon>
        <taxon>Dothideomycetes</taxon>
        <taxon>Pleosporomycetidae</taxon>
        <taxon>Venturiales</taxon>
        <taxon>Venturiaceae</taxon>
        <taxon>Venturia</taxon>
    </lineage>
</organism>
<keyword evidence="1 3" id="KW-0378">Hydrolase</keyword>
<dbReference type="SUPFAM" id="SSF53474">
    <property type="entry name" value="alpha/beta-Hydrolases"/>
    <property type="match status" value="1"/>
</dbReference>
<dbReference type="OrthoDB" id="2498029at2759"/>
<proteinExistence type="predicted"/>
<dbReference type="InterPro" id="IPR050266">
    <property type="entry name" value="AB_hydrolase_sf"/>
</dbReference>
<dbReference type="InterPro" id="IPR000073">
    <property type="entry name" value="AB_hydrolase_1"/>
</dbReference>
<dbReference type="GO" id="GO:0016787">
    <property type="term" value="F:hydrolase activity"/>
    <property type="evidence" value="ECO:0007669"/>
    <property type="project" value="UniProtKB-KW"/>
</dbReference>
<accession>A0A4Z1PR53</accession>
<evidence type="ECO:0000256" key="1">
    <source>
        <dbReference type="ARBA" id="ARBA00022801"/>
    </source>
</evidence>
<dbReference type="Gene3D" id="3.40.50.1820">
    <property type="entry name" value="alpha/beta hydrolase"/>
    <property type="match status" value="1"/>
</dbReference>
<dbReference type="InterPro" id="IPR029058">
    <property type="entry name" value="AB_hydrolase_fold"/>
</dbReference>
<keyword evidence="4" id="KW-1185">Reference proteome</keyword>
<evidence type="ECO:0000313" key="3">
    <source>
        <dbReference type="EMBL" id="TID25124.1"/>
    </source>
</evidence>
<dbReference type="PANTHER" id="PTHR43798:SF31">
    <property type="entry name" value="AB HYDROLASE SUPERFAMILY PROTEIN YCLE"/>
    <property type="match status" value="1"/>
</dbReference>
<name>A0A4Z1PR53_9PEZI</name>
<dbReference type="Pfam" id="PF00561">
    <property type="entry name" value="Abhydrolase_1"/>
    <property type="match status" value="1"/>
</dbReference>
<dbReference type="Proteomes" id="UP000298493">
    <property type="component" value="Unassembled WGS sequence"/>
</dbReference>